<protein>
    <submittedName>
        <fullName evidence="1">Cyclic-di-AMP receptor</fullName>
    </submittedName>
</protein>
<keyword evidence="2" id="KW-1185">Reference proteome</keyword>
<dbReference type="Pfam" id="PF06153">
    <property type="entry name" value="CdAMP_rec"/>
    <property type="match status" value="1"/>
</dbReference>
<dbReference type="EMBL" id="CP128399">
    <property type="protein sequence ID" value="WJW66277.1"/>
    <property type="molecule type" value="Genomic_DNA"/>
</dbReference>
<dbReference type="RefSeq" id="WP_341468161.1">
    <property type="nucleotide sequence ID" value="NZ_CP128399.1"/>
</dbReference>
<dbReference type="InterPro" id="IPR010375">
    <property type="entry name" value="CdAMP_rec"/>
</dbReference>
<sequence>MGMKLVVAIVQNDDADELIDALTSSDYRATRLASTGGFLRQGNTTIIVGIPEESVNQVLNIVAGHAHPHHQNVVPNPFPTLTSVTLQAANEEPPEVQTAKATVFVLDLERYERI</sequence>
<dbReference type="PANTHER" id="PTHR38456">
    <property type="entry name" value="CYCLIC DI-AMP RECEPTOR A"/>
    <property type="match status" value="1"/>
</dbReference>
<gene>
    <name evidence="1" type="ORF">OZ401_002070</name>
</gene>
<proteinExistence type="predicted"/>
<evidence type="ECO:0000313" key="1">
    <source>
        <dbReference type="EMBL" id="WJW66277.1"/>
    </source>
</evidence>
<evidence type="ECO:0000313" key="2">
    <source>
        <dbReference type="Proteomes" id="UP001431572"/>
    </source>
</evidence>
<reference evidence="1" key="1">
    <citation type="journal article" date="2024" name="Nature">
        <title>Anoxygenic phototroph of the Chloroflexota uses a type I reaction centre.</title>
        <authorList>
            <person name="Tsuji J.M."/>
            <person name="Shaw N.A."/>
            <person name="Nagashima S."/>
            <person name="Venkiteswaran J.J."/>
            <person name="Schiff S.L."/>
            <person name="Watanabe T."/>
            <person name="Fukui M."/>
            <person name="Hanada S."/>
            <person name="Tank M."/>
            <person name="Neufeld J.D."/>
        </authorList>
    </citation>
    <scope>NUCLEOTIDE SEQUENCE</scope>
    <source>
        <strain evidence="1">L227-S17</strain>
    </source>
</reference>
<dbReference type="InterPro" id="IPR015867">
    <property type="entry name" value="N-reg_PII/ATP_PRibTrfase_C"/>
</dbReference>
<dbReference type="Gene3D" id="3.30.70.120">
    <property type="match status" value="1"/>
</dbReference>
<dbReference type="PANTHER" id="PTHR38456:SF1">
    <property type="entry name" value="CYCLIC DI-AMP RECEPTOR A"/>
    <property type="match status" value="1"/>
</dbReference>
<keyword evidence="1" id="KW-0675">Receptor</keyword>
<dbReference type="SUPFAM" id="SSF54913">
    <property type="entry name" value="GlnB-like"/>
    <property type="match status" value="1"/>
</dbReference>
<dbReference type="Proteomes" id="UP001431572">
    <property type="component" value="Chromosome 1"/>
</dbReference>
<accession>A0ABY9AZU7</accession>
<name>A0ABY9AZU7_9CHLR</name>
<dbReference type="InterPro" id="IPR011322">
    <property type="entry name" value="N-reg_PII-like_a/b"/>
</dbReference>
<organism evidence="1 2">
    <name type="scientific">Candidatus Chlorohelix allophototropha</name>
    <dbReference type="NCBI Taxonomy" id="3003348"/>
    <lineage>
        <taxon>Bacteria</taxon>
        <taxon>Bacillati</taxon>
        <taxon>Chloroflexota</taxon>
        <taxon>Chloroflexia</taxon>
        <taxon>Candidatus Chloroheliales</taxon>
        <taxon>Candidatus Chloroheliaceae</taxon>
        <taxon>Candidatus Chlorohelix</taxon>
    </lineage>
</organism>